<dbReference type="PIRSF" id="PIRSF016398">
    <property type="entry name" value="TFIIE-beta"/>
    <property type="match status" value="1"/>
</dbReference>
<keyword evidence="4 7" id="KW-0804">Transcription</keyword>
<dbReference type="PROSITE" id="PS51351">
    <property type="entry name" value="TFIIE_BETA_C"/>
    <property type="match status" value="1"/>
</dbReference>
<dbReference type="EMBL" id="CALNXK010000135">
    <property type="protein sequence ID" value="CAH3166035.1"/>
    <property type="molecule type" value="Genomic_DNA"/>
</dbReference>
<dbReference type="InterPro" id="IPR040501">
    <property type="entry name" value="TFA2_Winged_2"/>
</dbReference>
<keyword evidence="3 7" id="KW-0238">DNA-binding</keyword>
<dbReference type="Proteomes" id="UP001159405">
    <property type="component" value="Unassembled WGS sequence"/>
</dbReference>
<feature type="region of interest" description="Disordered" evidence="8">
    <location>
        <begin position="253"/>
        <end position="277"/>
    </location>
</feature>
<evidence type="ECO:0000313" key="10">
    <source>
        <dbReference type="EMBL" id="CAH3166035.1"/>
    </source>
</evidence>
<dbReference type="InterPro" id="IPR036388">
    <property type="entry name" value="WH-like_DNA-bd_sf"/>
</dbReference>
<dbReference type="InterPro" id="IPR003166">
    <property type="entry name" value="TFIIE_bsu_DNA-bd"/>
</dbReference>
<comment type="function">
    <text evidence="6 7">Recruits TFIIH to the initiation complex and stimulates the RNA polymerase II C-terminal domain kinase and DNA-dependent ATPase activities of TFIIH. Both TFIIH and TFIIE are required for promoter clearance by RNA polymerase.</text>
</comment>
<dbReference type="Pfam" id="PF18121">
    <property type="entry name" value="TFA2_Winged_2"/>
    <property type="match status" value="1"/>
</dbReference>
<dbReference type="PANTHER" id="PTHR12716:SF8">
    <property type="entry name" value="TRANSCRIPTION INITIATION FACTOR IIE SUBUNIT BETA"/>
    <property type="match status" value="1"/>
</dbReference>
<accession>A0ABN8QP01</accession>
<keyword evidence="2 7" id="KW-0805">Transcription regulation</keyword>
<comment type="similarity">
    <text evidence="7">Belongs to the TFIIE beta subunit family.</text>
</comment>
<keyword evidence="11" id="KW-1185">Reference proteome</keyword>
<dbReference type="Gene3D" id="1.10.10.10">
    <property type="entry name" value="Winged helix-like DNA-binding domain superfamily/Winged helix DNA-binding domain"/>
    <property type="match status" value="1"/>
</dbReference>
<evidence type="ECO:0000256" key="1">
    <source>
        <dbReference type="ARBA" id="ARBA00004123"/>
    </source>
</evidence>
<evidence type="ECO:0000259" key="9">
    <source>
        <dbReference type="PROSITE" id="PS51351"/>
    </source>
</evidence>
<dbReference type="PANTHER" id="PTHR12716">
    <property type="entry name" value="TRANSCRIPTION INITIATION FACTOR IIE, BETA SUBUNIT"/>
    <property type="match status" value="1"/>
</dbReference>
<evidence type="ECO:0000256" key="4">
    <source>
        <dbReference type="ARBA" id="ARBA00023163"/>
    </source>
</evidence>
<evidence type="ECO:0000256" key="6">
    <source>
        <dbReference type="ARBA" id="ARBA00025581"/>
    </source>
</evidence>
<reference evidence="10 11" key="1">
    <citation type="submission" date="2022-05" db="EMBL/GenBank/DDBJ databases">
        <authorList>
            <consortium name="Genoscope - CEA"/>
            <person name="William W."/>
        </authorList>
    </citation>
    <scope>NUCLEOTIDE SEQUENCE [LARGE SCALE GENOMIC DNA]</scope>
</reference>
<evidence type="ECO:0000256" key="3">
    <source>
        <dbReference type="ARBA" id="ARBA00023125"/>
    </source>
</evidence>
<evidence type="ECO:0000313" key="11">
    <source>
        <dbReference type="Proteomes" id="UP001159405"/>
    </source>
</evidence>
<keyword evidence="5 7" id="KW-0539">Nucleus</keyword>
<dbReference type="CDD" id="cd07977">
    <property type="entry name" value="TFIIE_beta_winged_helix"/>
    <property type="match status" value="1"/>
</dbReference>
<gene>
    <name evidence="10" type="ORF">PLOB_00007450</name>
</gene>
<proteinExistence type="inferred from homology"/>
<dbReference type="Pfam" id="PF02186">
    <property type="entry name" value="TFIIE_beta"/>
    <property type="match status" value="1"/>
</dbReference>
<dbReference type="InterPro" id="IPR036390">
    <property type="entry name" value="WH_DNA-bd_sf"/>
</dbReference>
<name>A0ABN8QP01_9CNID</name>
<evidence type="ECO:0000256" key="2">
    <source>
        <dbReference type="ARBA" id="ARBA00023015"/>
    </source>
</evidence>
<feature type="region of interest" description="Disordered" evidence="8">
    <location>
        <begin position="17"/>
        <end position="52"/>
    </location>
</feature>
<comment type="caution">
    <text evidence="10">The sequence shown here is derived from an EMBL/GenBank/DDBJ whole genome shotgun (WGS) entry which is preliminary data.</text>
</comment>
<organism evidence="10 11">
    <name type="scientific">Porites lobata</name>
    <dbReference type="NCBI Taxonomy" id="104759"/>
    <lineage>
        <taxon>Eukaryota</taxon>
        <taxon>Metazoa</taxon>
        <taxon>Cnidaria</taxon>
        <taxon>Anthozoa</taxon>
        <taxon>Hexacorallia</taxon>
        <taxon>Scleractinia</taxon>
        <taxon>Fungiina</taxon>
        <taxon>Poritidae</taxon>
        <taxon>Porites</taxon>
    </lineage>
</organism>
<feature type="compositionally biased region" description="Basic residues" evidence="8">
    <location>
        <begin position="263"/>
        <end position="277"/>
    </location>
</feature>
<dbReference type="InterPro" id="IPR016656">
    <property type="entry name" value="TFIIE-bsu"/>
</dbReference>
<feature type="domain" description="TFIIE beta" evidence="9">
    <location>
        <begin position="62"/>
        <end position="150"/>
    </location>
</feature>
<protein>
    <recommendedName>
        <fullName evidence="7">Transcription initiation factor IIE subunit beta</fullName>
    </recommendedName>
</protein>
<comment type="subunit">
    <text evidence="7">Tetramer of two alpha and two beta chains.</text>
</comment>
<dbReference type="SUPFAM" id="SSF46785">
    <property type="entry name" value="Winged helix' DNA-binding domain"/>
    <property type="match status" value="1"/>
</dbReference>
<evidence type="ECO:0000256" key="7">
    <source>
        <dbReference type="PIRNR" id="PIRNR016398"/>
    </source>
</evidence>
<evidence type="ECO:0000256" key="5">
    <source>
        <dbReference type="ARBA" id="ARBA00023242"/>
    </source>
</evidence>
<evidence type="ECO:0000256" key="8">
    <source>
        <dbReference type="SAM" id="MobiDB-lite"/>
    </source>
</evidence>
<comment type="subcellular location">
    <subcellularLocation>
        <location evidence="1 7">Nucleus</location>
    </subcellularLocation>
</comment>
<sequence length="291" mass="33607">MDPSLIKDLKDFKARSIKQPTVEAKKSKTTSSDQPKSKPLSKPKVPKSSYLPKELLQPKKQATPSADYKAPTFRSKHKFAVLAAIVDFMRRRHLQREFEPLSVDEILDRIKYTDISQNDKAWLGNEALKENSKLVHKEGKFAFKPKFSIKDKKQLLKLLERHEEQGLGGILLDDIRESLPDADQVVKSAGRRITFITRSTDKKVILFFKNDRHQLPVDEEFQKHWRGVSVEGIGENDIEKYLVNAGITTMQDSGIRKPQQTQQKRKPNRKRNFKKLNTHLDESTLKDYSQS</sequence>